<dbReference type="STRING" id="1121409.SAMN02745124_00927"/>
<dbReference type="InterPro" id="IPR036679">
    <property type="entry name" value="FlgN-like_sf"/>
</dbReference>
<dbReference type="OrthoDB" id="5431649at2"/>
<reference evidence="1 2" key="1">
    <citation type="submission" date="2016-11" db="EMBL/GenBank/DDBJ databases">
        <authorList>
            <person name="Jaros S."/>
            <person name="Januszkiewicz K."/>
            <person name="Wedrychowicz H."/>
        </authorList>
    </citation>
    <scope>NUCLEOTIDE SEQUENCE [LARGE SCALE GENOMIC DNA]</scope>
    <source>
        <strain evidence="1 2">DSM 9705</strain>
    </source>
</reference>
<protein>
    <recommendedName>
        <fullName evidence="3">Flagellar protein FlgN</fullName>
    </recommendedName>
</protein>
<dbReference type="Proteomes" id="UP000184139">
    <property type="component" value="Unassembled WGS sequence"/>
</dbReference>
<accession>A0A1M5U080</accession>
<sequence length="117" mass="13605">MTPTTTHDKLVRLRDLILEERHHASHLDMAMLEAVTREKEELVNQLGFAKELDPADRQLAEQIRRENRRNAFLFRTTLGWIRETMEFFGRRTVTSTYAKDAGEIPAQVNGRLLSGRI</sequence>
<gene>
    <name evidence="1" type="ORF">SAMN02745124_00927</name>
</gene>
<dbReference type="GO" id="GO:0044780">
    <property type="term" value="P:bacterial-type flagellum assembly"/>
    <property type="evidence" value="ECO:0007669"/>
    <property type="project" value="InterPro"/>
</dbReference>
<dbReference type="AlphaFoldDB" id="A0A1M5U080"/>
<evidence type="ECO:0000313" key="2">
    <source>
        <dbReference type="Proteomes" id="UP000184139"/>
    </source>
</evidence>
<dbReference type="EMBL" id="FQXS01000004">
    <property type="protein sequence ID" value="SHH56409.1"/>
    <property type="molecule type" value="Genomic_DNA"/>
</dbReference>
<keyword evidence="2" id="KW-1185">Reference proteome</keyword>
<organism evidence="1 2">
    <name type="scientific">Desulfofustis glycolicus DSM 9705</name>
    <dbReference type="NCBI Taxonomy" id="1121409"/>
    <lineage>
        <taxon>Bacteria</taxon>
        <taxon>Pseudomonadati</taxon>
        <taxon>Thermodesulfobacteriota</taxon>
        <taxon>Desulfobulbia</taxon>
        <taxon>Desulfobulbales</taxon>
        <taxon>Desulfocapsaceae</taxon>
        <taxon>Desulfofustis</taxon>
    </lineage>
</organism>
<dbReference type="RefSeq" id="WP_073373699.1">
    <property type="nucleotide sequence ID" value="NZ_FQXS01000004.1"/>
</dbReference>
<evidence type="ECO:0008006" key="3">
    <source>
        <dbReference type="Google" id="ProtNLM"/>
    </source>
</evidence>
<proteinExistence type="predicted"/>
<dbReference type="SUPFAM" id="SSF140566">
    <property type="entry name" value="FlgN-like"/>
    <property type="match status" value="1"/>
</dbReference>
<evidence type="ECO:0000313" key="1">
    <source>
        <dbReference type="EMBL" id="SHH56409.1"/>
    </source>
</evidence>
<name>A0A1M5U080_9BACT</name>